<dbReference type="PANTHER" id="PTHR43806">
    <property type="entry name" value="PEPTIDASE S8"/>
    <property type="match status" value="1"/>
</dbReference>
<comment type="caution">
    <text evidence="5">Lacks conserved residue(s) required for the propagation of feature annotation.</text>
</comment>
<dbReference type="GO" id="GO:0004252">
    <property type="term" value="F:serine-type endopeptidase activity"/>
    <property type="evidence" value="ECO:0007669"/>
    <property type="project" value="InterPro"/>
</dbReference>
<dbReference type="AlphaFoldDB" id="A0A8H4AZU3"/>
<dbReference type="Proteomes" id="UP000439903">
    <property type="component" value="Unassembled WGS sequence"/>
</dbReference>
<organism evidence="7 8">
    <name type="scientific">Gigaspora margarita</name>
    <dbReference type="NCBI Taxonomy" id="4874"/>
    <lineage>
        <taxon>Eukaryota</taxon>
        <taxon>Fungi</taxon>
        <taxon>Fungi incertae sedis</taxon>
        <taxon>Mucoromycota</taxon>
        <taxon>Glomeromycotina</taxon>
        <taxon>Glomeromycetes</taxon>
        <taxon>Diversisporales</taxon>
        <taxon>Gigasporaceae</taxon>
        <taxon>Gigaspora</taxon>
    </lineage>
</organism>
<dbReference type="GO" id="GO:0005615">
    <property type="term" value="C:extracellular space"/>
    <property type="evidence" value="ECO:0007669"/>
    <property type="project" value="TreeGrafter"/>
</dbReference>
<dbReference type="InterPro" id="IPR000209">
    <property type="entry name" value="Peptidase_S8/S53_dom"/>
</dbReference>
<evidence type="ECO:0000256" key="4">
    <source>
        <dbReference type="ARBA" id="ARBA00022825"/>
    </source>
</evidence>
<evidence type="ECO:0000256" key="1">
    <source>
        <dbReference type="ARBA" id="ARBA00011073"/>
    </source>
</evidence>
<keyword evidence="3" id="KW-0378">Hydrolase</keyword>
<evidence type="ECO:0000256" key="5">
    <source>
        <dbReference type="PROSITE-ProRule" id="PRU01240"/>
    </source>
</evidence>
<evidence type="ECO:0000256" key="3">
    <source>
        <dbReference type="ARBA" id="ARBA00022801"/>
    </source>
</evidence>
<gene>
    <name evidence="7" type="ORF">F8M41_026112</name>
</gene>
<sequence length="106" mass="11536">MLFNFFNYSDAIVALVNECTDNCIHIVVSASNDHKNACLQTPAAAPSAIMVGTSDRLDKMAGLLNYGPCVDIYAPGIQILLAFIRNDTDSWFLDRTSMSIPHVAAQ</sequence>
<protein>
    <submittedName>
        <fullName evidence="7">Putative subtilisin-like serine protease</fullName>
    </submittedName>
</protein>
<dbReference type="EMBL" id="WTPW01000097">
    <property type="protein sequence ID" value="KAF0548406.1"/>
    <property type="molecule type" value="Genomic_DNA"/>
</dbReference>
<comment type="similarity">
    <text evidence="1 5">Belongs to the peptidase S8 family.</text>
</comment>
<keyword evidence="2 7" id="KW-0645">Protease</keyword>
<name>A0A8H4AZU3_GIGMA</name>
<evidence type="ECO:0000256" key="2">
    <source>
        <dbReference type="ARBA" id="ARBA00022670"/>
    </source>
</evidence>
<comment type="caution">
    <text evidence="7">The sequence shown here is derived from an EMBL/GenBank/DDBJ whole genome shotgun (WGS) entry which is preliminary data.</text>
</comment>
<reference evidence="7 8" key="1">
    <citation type="journal article" date="2019" name="Environ. Microbiol.">
        <title>At the nexus of three kingdoms: the genome of the mycorrhizal fungus Gigaspora margarita provides insights into plant, endobacterial and fungal interactions.</title>
        <authorList>
            <person name="Venice F."/>
            <person name="Ghignone S."/>
            <person name="Salvioli di Fossalunga A."/>
            <person name="Amselem J."/>
            <person name="Novero M."/>
            <person name="Xianan X."/>
            <person name="Sedzielewska Toro K."/>
            <person name="Morin E."/>
            <person name="Lipzen A."/>
            <person name="Grigoriev I.V."/>
            <person name="Henrissat B."/>
            <person name="Martin F.M."/>
            <person name="Bonfante P."/>
        </authorList>
    </citation>
    <scope>NUCLEOTIDE SEQUENCE [LARGE SCALE GENOMIC DNA]</scope>
    <source>
        <strain evidence="7 8">BEG34</strain>
    </source>
</reference>
<keyword evidence="8" id="KW-1185">Reference proteome</keyword>
<dbReference type="InterPro" id="IPR036852">
    <property type="entry name" value="Peptidase_S8/S53_dom_sf"/>
</dbReference>
<dbReference type="GO" id="GO:0006508">
    <property type="term" value="P:proteolysis"/>
    <property type="evidence" value="ECO:0007669"/>
    <property type="project" value="UniProtKB-KW"/>
</dbReference>
<dbReference type="InterPro" id="IPR050131">
    <property type="entry name" value="Peptidase_S8_subtilisin-like"/>
</dbReference>
<dbReference type="SUPFAM" id="SSF52743">
    <property type="entry name" value="Subtilisin-like"/>
    <property type="match status" value="1"/>
</dbReference>
<evidence type="ECO:0000313" key="8">
    <source>
        <dbReference type="Proteomes" id="UP000439903"/>
    </source>
</evidence>
<dbReference type="Gene3D" id="3.40.50.200">
    <property type="entry name" value="Peptidase S8/S53 domain"/>
    <property type="match status" value="1"/>
</dbReference>
<dbReference type="PANTHER" id="PTHR43806:SF11">
    <property type="entry name" value="CEREVISIN-RELATED"/>
    <property type="match status" value="1"/>
</dbReference>
<feature type="domain" description="Peptidase S8/S53" evidence="6">
    <location>
        <begin position="14"/>
        <end position="105"/>
    </location>
</feature>
<accession>A0A8H4AZU3</accession>
<evidence type="ECO:0000313" key="7">
    <source>
        <dbReference type="EMBL" id="KAF0548406.1"/>
    </source>
</evidence>
<dbReference type="OrthoDB" id="206201at2759"/>
<dbReference type="Pfam" id="PF00082">
    <property type="entry name" value="Peptidase_S8"/>
    <property type="match status" value="1"/>
</dbReference>
<proteinExistence type="inferred from homology"/>
<evidence type="ECO:0000259" key="6">
    <source>
        <dbReference type="Pfam" id="PF00082"/>
    </source>
</evidence>
<keyword evidence="4" id="KW-0720">Serine protease</keyword>
<dbReference type="PROSITE" id="PS51892">
    <property type="entry name" value="SUBTILASE"/>
    <property type="match status" value="1"/>
</dbReference>